<keyword evidence="2" id="KW-1185">Reference proteome</keyword>
<proteinExistence type="predicted"/>
<sequence>MKTFLEKTAAIKVLSFYQELPSLPDTYFTSSCNVHVAPPNCGVLDIIRAKAKTIKVTAKTGSDGLHILVRGQTETKPFDLPSLFTVTWFCAQEPNITATRKASLRKPSYRRLIDRWIYCQDNASSGGSNSLLNSLEVFHFAASSLSHLTQGRPPTTSLDGHSADVADFDAK</sequence>
<accession>A0A1I7YIN5</accession>
<feature type="compositionally biased region" description="Basic and acidic residues" evidence="1">
    <location>
        <begin position="161"/>
        <end position="171"/>
    </location>
</feature>
<feature type="region of interest" description="Disordered" evidence="1">
    <location>
        <begin position="151"/>
        <end position="171"/>
    </location>
</feature>
<dbReference type="Proteomes" id="UP000095287">
    <property type="component" value="Unplaced"/>
</dbReference>
<evidence type="ECO:0000313" key="3">
    <source>
        <dbReference type="WBParaSite" id="L893_g16769.t1"/>
    </source>
</evidence>
<evidence type="ECO:0000313" key="2">
    <source>
        <dbReference type="Proteomes" id="UP000095287"/>
    </source>
</evidence>
<dbReference type="WBParaSite" id="L893_g16769.t1">
    <property type="protein sequence ID" value="L893_g16769.t1"/>
    <property type="gene ID" value="L893_g16769"/>
</dbReference>
<dbReference type="AlphaFoldDB" id="A0A1I7YIN5"/>
<reference evidence="3" key="1">
    <citation type="submission" date="2016-11" db="UniProtKB">
        <authorList>
            <consortium name="WormBaseParasite"/>
        </authorList>
    </citation>
    <scope>IDENTIFICATION</scope>
</reference>
<name>A0A1I7YIN5_9BILA</name>
<protein>
    <submittedName>
        <fullName evidence="3">Uncharacterized protein</fullName>
    </submittedName>
</protein>
<evidence type="ECO:0000256" key="1">
    <source>
        <dbReference type="SAM" id="MobiDB-lite"/>
    </source>
</evidence>
<organism evidence="2 3">
    <name type="scientific">Steinernema glaseri</name>
    <dbReference type="NCBI Taxonomy" id="37863"/>
    <lineage>
        <taxon>Eukaryota</taxon>
        <taxon>Metazoa</taxon>
        <taxon>Ecdysozoa</taxon>
        <taxon>Nematoda</taxon>
        <taxon>Chromadorea</taxon>
        <taxon>Rhabditida</taxon>
        <taxon>Tylenchina</taxon>
        <taxon>Panagrolaimomorpha</taxon>
        <taxon>Strongyloidoidea</taxon>
        <taxon>Steinernematidae</taxon>
        <taxon>Steinernema</taxon>
    </lineage>
</organism>